<protein>
    <submittedName>
        <fullName evidence="1">Uncharacterized protein</fullName>
    </submittedName>
</protein>
<dbReference type="RefSeq" id="XP_024731388.1">
    <property type="nucleotide sequence ID" value="XM_024883718.1"/>
</dbReference>
<dbReference type="GeneID" id="36591795"/>
<accession>A0A2J6SUN3</accession>
<evidence type="ECO:0000313" key="2">
    <source>
        <dbReference type="Proteomes" id="UP000235371"/>
    </source>
</evidence>
<dbReference type="Proteomes" id="UP000235371">
    <property type="component" value="Unassembled WGS sequence"/>
</dbReference>
<dbReference type="InParanoid" id="A0A2J6SUN3"/>
<organism evidence="1 2">
    <name type="scientific">Hyaloscypha bicolor E</name>
    <dbReference type="NCBI Taxonomy" id="1095630"/>
    <lineage>
        <taxon>Eukaryota</taxon>
        <taxon>Fungi</taxon>
        <taxon>Dikarya</taxon>
        <taxon>Ascomycota</taxon>
        <taxon>Pezizomycotina</taxon>
        <taxon>Leotiomycetes</taxon>
        <taxon>Helotiales</taxon>
        <taxon>Hyaloscyphaceae</taxon>
        <taxon>Hyaloscypha</taxon>
        <taxon>Hyaloscypha bicolor</taxon>
    </lineage>
</organism>
<name>A0A2J6SUN3_9HELO</name>
<dbReference type="AlphaFoldDB" id="A0A2J6SUN3"/>
<proteinExistence type="predicted"/>
<reference evidence="1 2" key="1">
    <citation type="submission" date="2016-04" db="EMBL/GenBank/DDBJ databases">
        <title>A degradative enzymes factory behind the ericoid mycorrhizal symbiosis.</title>
        <authorList>
            <consortium name="DOE Joint Genome Institute"/>
            <person name="Martino E."/>
            <person name="Morin E."/>
            <person name="Grelet G."/>
            <person name="Kuo A."/>
            <person name="Kohler A."/>
            <person name="Daghino S."/>
            <person name="Barry K."/>
            <person name="Choi C."/>
            <person name="Cichocki N."/>
            <person name="Clum A."/>
            <person name="Copeland A."/>
            <person name="Hainaut M."/>
            <person name="Haridas S."/>
            <person name="Labutti K."/>
            <person name="Lindquist E."/>
            <person name="Lipzen A."/>
            <person name="Khouja H.-R."/>
            <person name="Murat C."/>
            <person name="Ohm R."/>
            <person name="Olson A."/>
            <person name="Spatafora J."/>
            <person name="Veneault-Fourrey C."/>
            <person name="Henrissat B."/>
            <person name="Grigoriev I."/>
            <person name="Martin F."/>
            <person name="Perotto S."/>
        </authorList>
    </citation>
    <scope>NUCLEOTIDE SEQUENCE [LARGE SCALE GENOMIC DNA]</scope>
    <source>
        <strain evidence="1 2">E</strain>
    </source>
</reference>
<dbReference type="EMBL" id="KZ613859">
    <property type="protein sequence ID" value="PMD54484.1"/>
    <property type="molecule type" value="Genomic_DNA"/>
</dbReference>
<keyword evidence="2" id="KW-1185">Reference proteome</keyword>
<gene>
    <name evidence="1" type="ORF">K444DRAFT_634217</name>
</gene>
<sequence length="269" mass="30803">MRRDIDTIFLTVGYQWMTWNYLNPFIEYPNWPGHTQTRYKHAERILGRENLAAAMHSKTFQTALQIFPDEHWLLPFDRIDANRDGLGIFTLIQRIPYLRHYDSSRLPEFFRGGDISQRNRTIHTIQLTHHFQSIHPHLNSGQNASLAHSRSRAKTARVMLAGERCTCRLNLAAGMVNNPRPLVEICEFDQIPGDSASINSGVRSLSNIKKGATIGKYTGEFIHLDVVEDSDDYAFDFWPSTFIGKSGPDAGTEQDCWGSTHMPLWNELL</sequence>
<evidence type="ECO:0000313" key="1">
    <source>
        <dbReference type="EMBL" id="PMD54484.1"/>
    </source>
</evidence>